<evidence type="ECO:0000256" key="2">
    <source>
        <dbReference type="SAM" id="Phobius"/>
    </source>
</evidence>
<feature type="transmembrane region" description="Helical" evidence="2">
    <location>
        <begin position="20"/>
        <end position="39"/>
    </location>
</feature>
<protein>
    <submittedName>
        <fullName evidence="3">Uncharacterized protein</fullName>
    </submittedName>
</protein>
<evidence type="ECO:0000313" key="3">
    <source>
        <dbReference type="EMBL" id="BAE50330.1"/>
    </source>
</evidence>
<keyword evidence="2" id="KW-0812">Transmembrane</keyword>
<dbReference type="EMBL" id="AP007255">
    <property type="protein sequence ID" value="BAE50330.1"/>
    <property type="molecule type" value="Genomic_DNA"/>
</dbReference>
<dbReference type="HOGENOM" id="CLU_1650094_0_0_5"/>
<name>Q2W745_PARM1</name>
<accession>Q2W745</accession>
<feature type="compositionally biased region" description="Basic and acidic residues" evidence="1">
    <location>
        <begin position="141"/>
        <end position="160"/>
    </location>
</feature>
<evidence type="ECO:0000313" key="4">
    <source>
        <dbReference type="Proteomes" id="UP000007058"/>
    </source>
</evidence>
<gene>
    <name evidence="3" type="ordered locus">amb1526</name>
</gene>
<dbReference type="KEGG" id="mag:amb1526"/>
<proteinExistence type="predicted"/>
<keyword evidence="2" id="KW-0472">Membrane</keyword>
<organism evidence="3 4">
    <name type="scientific">Paramagnetospirillum magneticum (strain ATCC 700264 / AMB-1)</name>
    <name type="common">Magnetospirillum magneticum</name>
    <dbReference type="NCBI Taxonomy" id="342108"/>
    <lineage>
        <taxon>Bacteria</taxon>
        <taxon>Pseudomonadati</taxon>
        <taxon>Pseudomonadota</taxon>
        <taxon>Alphaproteobacteria</taxon>
        <taxon>Rhodospirillales</taxon>
        <taxon>Magnetospirillaceae</taxon>
        <taxon>Paramagnetospirillum</taxon>
    </lineage>
</organism>
<dbReference type="AlphaFoldDB" id="Q2W745"/>
<reference evidence="3 4" key="1">
    <citation type="journal article" date="2005" name="DNA Res.">
        <title>Complete genome sequence of the facultative anaerobic magnetotactic bacterium Magnetospirillum sp. strain AMB-1.</title>
        <authorList>
            <person name="Matsunaga T."/>
            <person name="Okamura Y."/>
            <person name="Fukuda Y."/>
            <person name="Wahyudi A.T."/>
            <person name="Murase Y."/>
            <person name="Takeyama H."/>
        </authorList>
    </citation>
    <scope>NUCLEOTIDE SEQUENCE [LARGE SCALE GENOMIC DNA]</scope>
    <source>
        <strain evidence="4">ATCC 700264 / AMB-1</strain>
    </source>
</reference>
<keyword evidence="4" id="KW-1185">Reference proteome</keyword>
<feature type="region of interest" description="Disordered" evidence="1">
    <location>
        <begin position="136"/>
        <end position="160"/>
    </location>
</feature>
<evidence type="ECO:0000256" key="1">
    <source>
        <dbReference type="SAM" id="MobiDB-lite"/>
    </source>
</evidence>
<keyword evidence="2" id="KW-1133">Transmembrane helix</keyword>
<dbReference type="RefSeq" id="WP_011383936.1">
    <property type="nucleotide sequence ID" value="NC_007626.1"/>
</dbReference>
<dbReference type="Proteomes" id="UP000007058">
    <property type="component" value="Chromosome"/>
</dbReference>
<sequence length="160" mass="16949">MIGLALKAMGLDPAGLAGRLVGPLLLAAAALAIGSYVLWQRAEIAELTTDKVELTRDRDVWHGASEDNRRAAETIRIEGALAVAAIAADRDAALARLANNHQARKEVAHAAQTQDAPPAGVLLVARDQLARLRADAFSAGGHRDQGREDRTAGRDPDLRP</sequence>
<dbReference type="STRING" id="342108.amb1526"/>